<name>A0AAD8MYE2_9APIA</name>
<evidence type="ECO:0000256" key="2">
    <source>
        <dbReference type="ARBA" id="ARBA00023306"/>
    </source>
</evidence>
<evidence type="ECO:0000313" key="4">
    <source>
        <dbReference type="EMBL" id="KAK1389506.1"/>
    </source>
</evidence>
<dbReference type="GO" id="GO:0004860">
    <property type="term" value="F:protein kinase inhibitor activity"/>
    <property type="evidence" value="ECO:0007669"/>
    <property type="project" value="UniProtKB-KW"/>
</dbReference>
<dbReference type="EMBL" id="JAUIZM010000004">
    <property type="protein sequence ID" value="KAK1389506.1"/>
    <property type="molecule type" value="Genomic_DNA"/>
</dbReference>
<accession>A0AAD8MYE2</accession>
<reference evidence="4" key="1">
    <citation type="submission" date="2023-02" db="EMBL/GenBank/DDBJ databases">
        <title>Genome of toxic invasive species Heracleum sosnowskyi carries increased number of genes despite the absence of recent whole-genome duplications.</title>
        <authorList>
            <person name="Schelkunov M."/>
            <person name="Shtratnikova V."/>
            <person name="Makarenko M."/>
            <person name="Klepikova A."/>
            <person name="Omelchenko D."/>
            <person name="Novikova G."/>
            <person name="Obukhova E."/>
            <person name="Bogdanov V."/>
            <person name="Penin A."/>
            <person name="Logacheva M."/>
        </authorList>
    </citation>
    <scope>NUCLEOTIDE SEQUENCE</scope>
    <source>
        <strain evidence="4">Hsosn_3</strain>
        <tissue evidence="4">Leaf</tissue>
    </source>
</reference>
<evidence type="ECO:0000256" key="1">
    <source>
        <dbReference type="ARBA" id="ARBA00023013"/>
    </source>
</evidence>
<sequence>MLNSVVCPIKGDSKENQTGIPVVPSKLGSVEPEIQDHTITSPDQDAINYQKLQEKSDDNIGATNQKPLISSLKQCTSSNNDDLDLDDDNDGFRTPTSLDHRIPVMKQCPPPPRKRKVSSRKRKLYSPLLMQTTLQLIDAPQEIMESMFPPREYNHHKIKKARN</sequence>
<dbReference type="AlphaFoldDB" id="A0AAD8MYE2"/>
<protein>
    <submittedName>
        <fullName evidence="4">Cyclin-dependent protein kinase inhibitor SMR2-like</fullName>
    </submittedName>
</protein>
<evidence type="ECO:0000313" key="5">
    <source>
        <dbReference type="Proteomes" id="UP001237642"/>
    </source>
</evidence>
<dbReference type="PANTHER" id="PTHR33142:SF65">
    <property type="entry name" value="CYCLIN-DEPENDENT PROTEIN KINASE INHIBITOR SMR2-LIKE"/>
    <property type="match status" value="1"/>
</dbReference>
<keyword evidence="2" id="KW-0131">Cell cycle</keyword>
<organism evidence="4 5">
    <name type="scientific">Heracleum sosnowskyi</name>
    <dbReference type="NCBI Taxonomy" id="360622"/>
    <lineage>
        <taxon>Eukaryota</taxon>
        <taxon>Viridiplantae</taxon>
        <taxon>Streptophyta</taxon>
        <taxon>Embryophyta</taxon>
        <taxon>Tracheophyta</taxon>
        <taxon>Spermatophyta</taxon>
        <taxon>Magnoliopsida</taxon>
        <taxon>eudicotyledons</taxon>
        <taxon>Gunneridae</taxon>
        <taxon>Pentapetalae</taxon>
        <taxon>asterids</taxon>
        <taxon>campanulids</taxon>
        <taxon>Apiales</taxon>
        <taxon>Apiaceae</taxon>
        <taxon>Apioideae</taxon>
        <taxon>apioid superclade</taxon>
        <taxon>Tordylieae</taxon>
        <taxon>Tordyliinae</taxon>
        <taxon>Heracleum</taxon>
    </lineage>
</organism>
<comment type="caution">
    <text evidence="4">The sequence shown here is derived from an EMBL/GenBank/DDBJ whole genome shotgun (WGS) entry which is preliminary data.</text>
</comment>
<evidence type="ECO:0000256" key="3">
    <source>
        <dbReference type="SAM" id="MobiDB-lite"/>
    </source>
</evidence>
<keyword evidence="5" id="KW-1185">Reference proteome</keyword>
<keyword evidence="1 4" id="KW-0649">Protein kinase inhibitor</keyword>
<feature type="compositionally biased region" description="Basic residues" evidence="3">
    <location>
        <begin position="112"/>
        <end position="122"/>
    </location>
</feature>
<dbReference type="GO" id="GO:0032875">
    <property type="term" value="P:regulation of DNA endoreduplication"/>
    <property type="evidence" value="ECO:0007669"/>
    <property type="project" value="InterPro"/>
</dbReference>
<gene>
    <name evidence="4" type="ORF">POM88_017684</name>
</gene>
<proteinExistence type="predicted"/>
<feature type="region of interest" description="Disordered" evidence="3">
    <location>
        <begin position="74"/>
        <end position="122"/>
    </location>
</feature>
<reference evidence="4" key="2">
    <citation type="submission" date="2023-05" db="EMBL/GenBank/DDBJ databases">
        <authorList>
            <person name="Schelkunov M.I."/>
        </authorList>
    </citation>
    <scope>NUCLEOTIDE SEQUENCE</scope>
    <source>
        <strain evidence="4">Hsosn_3</strain>
        <tissue evidence="4">Leaf</tissue>
    </source>
</reference>
<dbReference type="InterPro" id="IPR040389">
    <property type="entry name" value="SMR"/>
</dbReference>
<dbReference type="GO" id="GO:0005634">
    <property type="term" value="C:nucleus"/>
    <property type="evidence" value="ECO:0007669"/>
    <property type="project" value="TreeGrafter"/>
</dbReference>
<feature type="region of interest" description="Disordered" evidence="3">
    <location>
        <begin position="1"/>
        <end position="45"/>
    </location>
</feature>
<dbReference type="PANTHER" id="PTHR33142">
    <property type="entry name" value="CYCLIN-DEPENDENT PROTEIN KINASE INHIBITOR SMR13"/>
    <property type="match status" value="1"/>
</dbReference>
<dbReference type="Proteomes" id="UP001237642">
    <property type="component" value="Unassembled WGS sequence"/>
</dbReference>